<evidence type="ECO:0000256" key="2">
    <source>
        <dbReference type="ARBA" id="ARBA00022840"/>
    </source>
</evidence>
<evidence type="ECO:0000256" key="1">
    <source>
        <dbReference type="ARBA" id="ARBA00022741"/>
    </source>
</evidence>
<dbReference type="SUPFAM" id="SSF52540">
    <property type="entry name" value="P-loop containing nucleoside triphosphate hydrolases"/>
    <property type="match status" value="1"/>
</dbReference>
<dbReference type="InterPro" id="IPR003593">
    <property type="entry name" value="AAA+_ATPase"/>
</dbReference>
<keyword evidence="1" id="KW-0547">Nucleotide-binding</keyword>
<proteinExistence type="predicted"/>
<dbReference type="InterPro" id="IPR017871">
    <property type="entry name" value="ABC_transporter-like_CS"/>
</dbReference>
<comment type="caution">
    <text evidence="4">The sequence shown here is derived from an EMBL/GenBank/DDBJ whole genome shotgun (WGS) entry which is preliminary data.</text>
</comment>
<reference evidence="4" key="1">
    <citation type="submission" date="2021-10" db="EMBL/GenBank/DDBJ databases">
        <title>Anaerobic single-cell dispensing facilitates the cultivation of human gut bacteria.</title>
        <authorList>
            <person name="Afrizal A."/>
        </authorList>
    </citation>
    <scope>NUCLEOTIDE SEQUENCE</scope>
    <source>
        <strain evidence="4">CLA-AA-H274</strain>
    </source>
</reference>
<dbReference type="CDD" id="cd03230">
    <property type="entry name" value="ABC_DR_subfamily_A"/>
    <property type="match status" value="1"/>
</dbReference>
<organism evidence="4 5">
    <name type="scientific">Brotaphodocola catenula</name>
    <dbReference type="NCBI Taxonomy" id="2885361"/>
    <lineage>
        <taxon>Bacteria</taxon>
        <taxon>Bacillati</taxon>
        <taxon>Bacillota</taxon>
        <taxon>Clostridia</taxon>
        <taxon>Lachnospirales</taxon>
        <taxon>Lachnospiraceae</taxon>
        <taxon>Brotaphodocola</taxon>
    </lineage>
</organism>
<sequence>MFLGILGLTEKINRHCHHRNLHELHKLHGLHDFRRVHNLHDLHKLTARRFTTSAISAIQNDLFQNDSFQNEAFSLEIQNLCKSFGDQTILSNLSLNLRSGNIFCLMAPSGSGKTTLFRILLGLDSADSGNVNLHTQITDTQTLDMQTIGTQIPGIPIKASDTQLETRKTRSHSDALPRFSAVFQEDRLCEEFCALDNVMLVSHNTFSYQNAYTALCALLPPEAILRPISTLSGGQKRRVALCRALLAPSSILLMDEPFTGLDEKTRLEVIEFLKPFAKQKVLLISTHQAEDAEALGATVIHL</sequence>
<dbReference type="EMBL" id="JAJEPU010000011">
    <property type="protein sequence ID" value="MCC2164309.1"/>
    <property type="molecule type" value="Genomic_DNA"/>
</dbReference>
<feature type="domain" description="ABC transporter" evidence="3">
    <location>
        <begin position="75"/>
        <end position="302"/>
    </location>
</feature>
<dbReference type="AlphaFoldDB" id="A0AAE3AMA4"/>
<dbReference type="Pfam" id="PF00005">
    <property type="entry name" value="ABC_tran"/>
    <property type="match status" value="1"/>
</dbReference>
<dbReference type="GO" id="GO:0005524">
    <property type="term" value="F:ATP binding"/>
    <property type="evidence" value="ECO:0007669"/>
    <property type="project" value="UniProtKB-KW"/>
</dbReference>
<dbReference type="InterPro" id="IPR003439">
    <property type="entry name" value="ABC_transporter-like_ATP-bd"/>
</dbReference>
<dbReference type="GO" id="GO:0005886">
    <property type="term" value="C:plasma membrane"/>
    <property type="evidence" value="ECO:0007669"/>
    <property type="project" value="TreeGrafter"/>
</dbReference>
<keyword evidence="2 4" id="KW-0067">ATP-binding</keyword>
<evidence type="ECO:0000313" key="5">
    <source>
        <dbReference type="Proteomes" id="UP001198962"/>
    </source>
</evidence>
<accession>A0AAE3AMA4</accession>
<dbReference type="PROSITE" id="PS00211">
    <property type="entry name" value="ABC_TRANSPORTER_1"/>
    <property type="match status" value="1"/>
</dbReference>
<dbReference type="GO" id="GO:0016887">
    <property type="term" value="F:ATP hydrolysis activity"/>
    <property type="evidence" value="ECO:0007669"/>
    <property type="project" value="InterPro"/>
</dbReference>
<dbReference type="Gene3D" id="3.40.50.300">
    <property type="entry name" value="P-loop containing nucleotide triphosphate hydrolases"/>
    <property type="match status" value="1"/>
</dbReference>
<gene>
    <name evidence="4" type="ORF">LKD32_05345</name>
</gene>
<dbReference type="PANTHER" id="PTHR24220:SF364">
    <property type="entry name" value="FLUOROQUINOLONES EXPORT ATP-BINDING PROTEIN RV2688C"/>
    <property type="match status" value="1"/>
</dbReference>
<dbReference type="InterPro" id="IPR015854">
    <property type="entry name" value="ABC_transpr_LolD-like"/>
</dbReference>
<dbReference type="GO" id="GO:0022857">
    <property type="term" value="F:transmembrane transporter activity"/>
    <property type="evidence" value="ECO:0007669"/>
    <property type="project" value="TreeGrafter"/>
</dbReference>
<name>A0AAE3AMA4_9FIRM</name>
<dbReference type="InterPro" id="IPR027417">
    <property type="entry name" value="P-loop_NTPase"/>
</dbReference>
<dbReference type="PROSITE" id="PS50893">
    <property type="entry name" value="ABC_TRANSPORTER_2"/>
    <property type="match status" value="1"/>
</dbReference>
<dbReference type="Proteomes" id="UP001198962">
    <property type="component" value="Unassembled WGS sequence"/>
</dbReference>
<evidence type="ECO:0000259" key="3">
    <source>
        <dbReference type="PROSITE" id="PS50893"/>
    </source>
</evidence>
<dbReference type="SMART" id="SM00382">
    <property type="entry name" value="AAA"/>
    <property type="match status" value="1"/>
</dbReference>
<evidence type="ECO:0000313" key="4">
    <source>
        <dbReference type="EMBL" id="MCC2164309.1"/>
    </source>
</evidence>
<keyword evidence="5" id="KW-1185">Reference proteome</keyword>
<dbReference type="PANTHER" id="PTHR24220">
    <property type="entry name" value="IMPORT ATP-BINDING PROTEIN"/>
    <property type="match status" value="1"/>
</dbReference>
<protein>
    <submittedName>
        <fullName evidence="4">ATP-binding cassette domain-containing protein</fullName>
    </submittedName>
</protein>